<dbReference type="Proteomes" id="UP000580250">
    <property type="component" value="Unassembled WGS sequence"/>
</dbReference>
<reference evidence="8 9" key="1">
    <citation type="submission" date="2020-08" db="EMBL/GenBank/DDBJ databases">
        <authorList>
            <person name="Koutsovoulos G."/>
            <person name="Danchin GJ E."/>
        </authorList>
    </citation>
    <scope>NUCLEOTIDE SEQUENCE [LARGE SCALE GENOMIC DNA]</scope>
</reference>
<evidence type="ECO:0000256" key="4">
    <source>
        <dbReference type="RuleBase" id="RU367136"/>
    </source>
</evidence>
<evidence type="ECO:0000259" key="7">
    <source>
        <dbReference type="Pfam" id="PF13439"/>
    </source>
</evidence>
<dbReference type="InterPro" id="IPR027054">
    <property type="entry name" value="ALG2"/>
</dbReference>
<gene>
    <name evidence="8" type="ORF">MENT_LOCUS13005</name>
</gene>
<evidence type="ECO:0000256" key="5">
    <source>
        <dbReference type="SAM" id="MobiDB-lite"/>
    </source>
</evidence>
<dbReference type="InterPro" id="IPR028098">
    <property type="entry name" value="Glyco_trans_4-like_N"/>
</dbReference>
<comment type="similarity">
    <text evidence="4">Belongs to the glycosyltransferase group 1 family.</text>
</comment>
<comment type="subcellular location">
    <subcellularLocation>
        <location evidence="4">Endoplasmic reticulum membrane</location>
        <topology evidence="4">Single-pass membrane protein</topology>
    </subcellularLocation>
</comment>
<dbReference type="Pfam" id="PF00534">
    <property type="entry name" value="Glycos_transf_1"/>
    <property type="match status" value="1"/>
</dbReference>
<comment type="pathway">
    <text evidence="4">Protein modification; protein glycosylation.</text>
</comment>
<feature type="region of interest" description="Disordered" evidence="5">
    <location>
        <begin position="415"/>
        <end position="444"/>
    </location>
</feature>
<dbReference type="InterPro" id="IPR001296">
    <property type="entry name" value="Glyco_trans_1"/>
</dbReference>
<comment type="catalytic activity">
    <reaction evidence="3 4">
        <text>an alpha-D-Man-(1-&gt;3)-beta-D-Man-(1-&gt;4)-beta-D-GlcNAc-(1-&gt;4)-alpha-D-GlcNAc-diphospho-di-trans,poly-cis-dolichol + GDP-alpha-D-mannose = an alpha-D-Man-(1-&gt;3)-[alpha-D-Man-(1-&gt;6)]-beta-D-Man-(1-&gt;4)-beta-D-GlcNAc-(1-&gt;4)-alpha-D-GlcNAc-diphospho-di-trans,poly-cis-dolichol + GDP + H(+)</text>
        <dbReference type="Rhea" id="RHEA:29519"/>
        <dbReference type="Rhea" id="RHEA-COMP:19513"/>
        <dbReference type="Rhea" id="RHEA-COMP:19515"/>
        <dbReference type="ChEBI" id="CHEBI:15378"/>
        <dbReference type="ChEBI" id="CHEBI:57527"/>
        <dbReference type="ChEBI" id="CHEBI:58189"/>
        <dbReference type="ChEBI" id="CHEBI:132510"/>
        <dbReference type="ChEBI" id="CHEBI:132511"/>
        <dbReference type="EC" id="2.4.1.257"/>
    </reaction>
    <physiologicalReaction direction="left-to-right" evidence="3 4">
        <dbReference type="Rhea" id="RHEA:29520"/>
    </physiologicalReaction>
</comment>
<dbReference type="Gene3D" id="3.40.50.2000">
    <property type="entry name" value="Glycogen Phosphorylase B"/>
    <property type="match status" value="2"/>
</dbReference>
<comment type="catalytic activity">
    <reaction evidence="2 4">
        <text>a beta-D-Man-(1-&gt;4)-beta-D-GlcNAc-(1-&gt;4)-alpha-D-GlcNAc-diphospho-di-trans,poly-cis-dolichol + GDP-alpha-D-mannose = an alpha-D-Man-(1-&gt;3)-beta-D-Man-(1-&gt;4)-beta-D-GlcNAc-(1-&gt;4)-alpha-D-GlcNAc-diphospho-di-trans,poly-cis-dolichol + GDP + H(+)</text>
        <dbReference type="Rhea" id="RHEA:29515"/>
        <dbReference type="Rhea" id="RHEA-COMP:19511"/>
        <dbReference type="Rhea" id="RHEA-COMP:19513"/>
        <dbReference type="ChEBI" id="CHEBI:15378"/>
        <dbReference type="ChEBI" id="CHEBI:57527"/>
        <dbReference type="ChEBI" id="CHEBI:58189"/>
        <dbReference type="ChEBI" id="CHEBI:58472"/>
        <dbReference type="ChEBI" id="CHEBI:132510"/>
        <dbReference type="EC" id="2.4.1.132"/>
    </reaction>
    <physiologicalReaction direction="left-to-right" evidence="2 4">
        <dbReference type="Rhea" id="RHEA:29516"/>
    </physiologicalReaction>
</comment>
<evidence type="ECO:0000313" key="8">
    <source>
        <dbReference type="EMBL" id="CAD2158135.1"/>
    </source>
</evidence>
<feature type="domain" description="Glycosyl transferase family 1" evidence="6">
    <location>
        <begin position="191"/>
        <end position="352"/>
    </location>
</feature>
<feature type="domain" description="Glycosyltransferase subfamily 4-like N-terminal" evidence="7">
    <location>
        <begin position="13"/>
        <end position="182"/>
    </location>
</feature>
<comment type="function">
    <text evidence="4">Mannosylates Man(2)GlcNAc(2)-dolichol diphosphate and Man(1)GlcNAc(2)-dolichol diphosphate to form Man(3)GlcNAc(2)-dolichol diphosphate.</text>
</comment>
<comment type="caution">
    <text evidence="8">The sequence shown here is derived from an EMBL/GenBank/DDBJ whole genome shotgun (WGS) entry which is preliminary data.</text>
</comment>
<evidence type="ECO:0000259" key="6">
    <source>
        <dbReference type="Pfam" id="PF00534"/>
    </source>
</evidence>
<dbReference type="AlphaFoldDB" id="A0A6V7UH67"/>
<dbReference type="OrthoDB" id="448893at2759"/>
<dbReference type="EC" id="2.4.1.132" evidence="4"/>
<dbReference type="SUPFAM" id="SSF53756">
    <property type="entry name" value="UDP-Glycosyltransferase/glycogen phosphorylase"/>
    <property type="match status" value="1"/>
</dbReference>
<evidence type="ECO:0000256" key="2">
    <source>
        <dbReference type="ARBA" id="ARBA00045103"/>
    </source>
</evidence>
<evidence type="ECO:0000256" key="1">
    <source>
        <dbReference type="ARBA" id="ARBA00022676"/>
    </source>
</evidence>
<dbReference type="EC" id="2.4.1.257" evidence="4"/>
<dbReference type="UniPathway" id="UPA00378"/>
<name>A0A6V7UH67_MELEN</name>
<accession>A0A6V7UH67</accession>
<proteinExistence type="inferred from homology"/>
<organism evidence="8 9">
    <name type="scientific">Meloidogyne enterolobii</name>
    <name type="common">Root-knot nematode worm</name>
    <name type="synonym">Meloidogyne mayaguensis</name>
    <dbReference type="NCBI Taxonomy" id="390850"/>
    <lineage>
        <taxon>Eukaryota</taxon>
        <taxon>Metazoa</taxon>
        <taxon>Ecdysozoa</taxon>
        <taxon>Nematoda</taxon>
        <taxon>Chromadorea</taxon>
        <taxon>Rhabditida</taxon>
        <taxon>Tylenchina</taxon>
        <taxon>Tylenchomorpha</taxon>
        <taxon>Tylenchoidea</taxon>
        <taxon>Meloidogynidae</taxon>
        <taxon>Meloidogyninae</taxon>
        <taxon>Meloidogyne</taxon>
    </lineage>
</organism>
<keyword evidence="1 4" id="KW-0328">Glycosyltransferase</keyword>
<dbReference type="EMBL" id="CAJEWN010000069">
    <property type="protein sequence ID" value="CAD2158135.1"/>
    <property type="molecule type" value="Genomic_DNA"/>
</dbReference>
<dbReference type="GO" id="GO:0102704">
    <property type="term" value="F:GDP-Man:Man(2)GlcNAc(2)-PP-Dol alpha-1,6-mannosyltransferase activity"/>
    <property type="evidence" value="ECO:0007669"/>
    <property type="project" value="UniProtKB-UniRule"/>
</dbReference>
<protein>
    <recommendedName>
        <fullName evidence="4">Alpha-1,3/1,6-mannosyltransferase ALG2</fullName>
        <ecNumber evidence="4">2.4.1.132</ecNumber>
        <ecNumber evidence="4">2.4.1.257</ecNumber>
    </recommendedName>
    <alternativeName>
        <fullName evidence="4">GDP-Man:Man(1)GlcNAc(2)-PP-Dol alpha-1,3-mannosyltransferase</fullName>
    </alternativeName>
</protein>
<evidence type="ECO:0000256" key="3">
    <source>
        <dbReference type="ARBA" id="ARBA00045104"/>
    </source>
</evidence>
<dbReference type="GO" id="GO:0005789">
    <property type="term" value="C:endoplasmic reticulum membrane"/>
    <property type="evidence" value="ECO:0007669"/>
    <property type="project" value="UniProtKB-SubCell"/>
</dbReference>
<dbReference type="PANTHER" id="PTHR45918">
    <property type="entry name" value="ALPHA-1,3/1,6-MANNOSYLTRANSFERASE ALG2"/>
    <property type="match status" value="1"/>
</dbReference>
<dbReference type="PANTHER" id="PTHR45918:SF2">
    <property type="entry name" value="ALPHA-1,3_1,6-MANNOSYLTRANSFERASE ALG2"/>
    <property type="match status" value="1"/>
</dbReference>
<dbReference type="Pfam" id="PF13439">
    <property type="entry name" value="Glyco_transf_4"/>
    <property type="match status" value="1"/>
</dbReference>
<keyword evidence="4" id="KW-0808">Transferase</keyword>
<evidence type="ECO:0000313" key="9">
    <source>
        <dbReference type="Proteomes" id="UP000580250"/>
    </source>
</evidence>
<sequence>MRVIIIHPEQWNGGSDRCTIGFLRHFVQAGHQVAWLTTMIDDYWADEEFKGVEIHEVRLPLHPGDWFSQNIALAYHIIFRTKLKPDLIVADHSASCVPILKWWFPKVHVMFYCHFPQQLVTPNRFFLYRWYSACMGLIEAHMCEYADMIIVNSEFTSKNFQAVMPSIPKEKLRVIYPPCDVDSLSVVSRPISRKHRMPNERYLFLSMNRFWPEKRLDIILDAAVQLKSFGLNPLIQMAGSVMPHIPESKIYYELLKEQCKKYNLEDIIEFIPDPNDEKKFELYSQCDSVIYTPPNEHFGIVPIEALEQRRPVIVIDSGGPSETVIEGVTGTKISDTDGIKLAEAMVEHMESKEWINLDDDAHYVMQRARFEKHFSLNGFGQNIDKAVTKIFGKDMNVNNEEEQQIMEAHTNGFTSYTSHAKRQKKPEGNLKGKARQNGQDRKNA</sequence>
<dbReference type="GO" id="GO:0004378">
    <property type="term" value="F:GDP-Man:Man(1)GlcNAc(2)-PP-Dol alpha-1,3-mannosyltransferase activity"/>
    <property type="evidence" value="ECO:0007669"/>
    <property type="project" value="UniProtKB-UniRule"/>
</dbReference>